<dbReference type="PRINTS" id="PR00701">
    <property type="entry name" value="60KDINNERMP"/>
</dbReference>
<evidence type="ECO:0000256" key="12">
    <source>
        <dbReference type="HAMAP-Rule" id="MF_01811"/>
    </source>
</evidence>
<evidence type="ECO:0000256" key="6">
    <source>
        <dbReference type="ARBA" id="ARBA00022927"/>
    </source>
</evidence>
<dbReference type="InterPro" id="IPR001708">
    <property type="entry name" value="YidC/ALB3/OXA1/COX18"/>
</dbReference>
<feature type="transmembrane region" description="Helical" evidence="12">
    <location>
        <begin position="47"/>
        <end position="74"/>
    </location>
</feature>
<comment type="subcellular location">
    <subcellularLocation>
        <location evidence="1 12">Cell membrane</location>
        <topology evidence="1 12">Multi-pass membrane protein</topology>
    </subcellularLocation>
</comment>
<dbReference type="GO" id="GO:0051205">
    <property type="term" value="P:protein insertion into membrane"/>
    <property type="evidence" value="ECO:0007669"/>
    <property type="project" value="TreeGrafter"/>
</dbReference>
<feature type="transmembrane region" description="Helical" evidence="12">
    <location>
        <begin position="170"/>
        <end position="189"/>
    </location>
</feature>
<keyword evidence="11 12" id="KW-0449">Lipoprotein</keyword>
<dbReference type="NCBIfam" id="NF002803">
    <property type="entry name" value="PRK02944.1"/>
    <property type="match status" value="1"/>
</dbReference>
<keyword evidence="3 12" id="KW-1003">Cell membrane</keyword>
<reference evidence="14 15" key="1">
    <citation type="submission" date="2017-07" db="EMBL/GenBank/DDBJ databases">
        <title>Virgibacillus sp. LM2416.</title>
        <authorList>
            <person name="Tak E.J."/>
            <person name="Bae J.-W."/>
        </authorList>
    </citation>
    <scope>NUCLEOTIDE SEQUENCE [LARGE SCALE GENOMIC DNA]</scope>
    <source>
        <strain evidence="14 15">LM2416</strain>
    </source>
</reference>
<dbReference type="InterPro" id="IPR028055">
    <property type="entry name" value="YidC/Oxa/ALB_C"/>
</dbReference>
<keyword evidence="15" id="KW-1185">Reference proteome</keyword>
<dbReference type="Proteomes" id="UP000198312">
    <property type="component" value="Chromosome"/>
</dbReference>
<dbReference type="PANTHER" id="PTHR12428:SF65">
    <property type="entry name" value="CYTOCHROME C OXIDASE ASSEMBLY PROTEIN COX18, MITOCHONDRIAL"/>
    <property type="match status" value="1"/>
</dbReference>
<protein>
    <recommendedName>
        <fullName evidence="12">Membrane protein insertase YidC</fullName>
    </recommendedName>
    <alternativeName>
        <fullName evidence="12">Foldase YidC</fullName>
    </alternativeName>
    <alternativeName>
        <fullName evidence="12">Membrane integrase YidC</fullName>
    </alternativeName>
    <alternativeName>
        <fullName evidence="12">Membrane protein YidC</fullName>
    </alternativeName>
</protein>
<sequence length="258" mass="29099">MSKKYLVLISMIVLVALLSGCTQMNEPITSQSEGFWNEYFVYPMSWLITYFAELFNGSYGLGIIVVTIMVRLVLLPLNVKQLKSSKAMQDVQPELKEIQKKYSSKDANTQQKLQKETMELFQKHGVNPLAGCLPIFVQMPVLIAIYHAIMRNAEIQNHSFLWFELGAPDPFYILPIIAGGATFLQQKLMMAGSPAGQNPQMMVMMYVMPIMITVFALFFPAALALYWVVGNVFMVAQTIFIRKPMMKKDDASTGGVKK</sequence>
<evidence type="ECO:0000256" key="4">
    <source>
        <dbReference type="ARBA" id="ARBA00022692"/>
    </source>
</evidence>
<evidence type="ECO:0000256" key="8">
    <source>
        <dbReference type="ARBA" id="ARBA00023136"/>
    </source>
</evidence>
<dbReference type="HAMAP" id="MF_01811">
    <property type="entry name" value="YidC_type2"/>
    <property type="match status" value="1"/>
</dbReference>
<dbReference type="GO" id="GO:0032977">
    <property type="term" value="F:membrane insertase activity"/>
    <property type="evidence" value="ECO:0007669"/>
    <property type="project" value="InterPro"/>
</dbReference>
<keyword evidence="6 12" id="KW-0653">Protein transport</keyword>
<dbReference type="GO" id="GO:0015031">
    <property type="term" value="P:protein transport"/>
    <property type="evidence" value="ECO:0007669"/>
    <property type="project" value="UniProtKB-KW"/>
</dbReference>
<keyword evidence="7 12" id="KW-1133">Transmembrane helix</keyword>
<comment type="similarity">
    <text evidence="12">Belongs to the OXA1/ALB3/YidC family. Type 2 subfamily.</text>
</comment>
<dbReference type="AlphaFoldDB" id="A0A220U1G0"/>
<keyword evidence="9" id="KW-0564">Palmitate</keyword>
<dbReference type="PROSITE" id="PS51257">
    <property type="entry name" value="PROKAR_LIPOPROTEIN"/>
    <property type="match status" value="1"/>
</dbReference>
<dbReference type="InterPro" id="IPR023060">
    <property type="entry name" value="YidC/YidC1/YidC2_Firmicutes"/>
</dbReference>
<gene>
    <name evidence="12" type="primary">yidC</name>
    <name evidence="14" type="ORF">CFK37_06155</name>
</gene>
<evidence type="ECO:0000256" key="1">
    <source>
        <dbReference type="ARBA" id="ARBA00004651"/>
    </source>
</evidence>
<keyword evidence="8 12" id="KW-0472">Membrane</keyword>
<feature type="domain" description="Membrane insertase YidC/Oxa/ALB C-terminal" evidence="13">
    <location>
        <begin position="59"/>
        <end position="243"/>
    </location>
</feature>
<evidence type="ECO:0000259" key="13">
    <source>
        <dbReference type="Pfam" id="PF02096"/>
    </source>
</evidence>
<dbReference type="GO" id="GO:0005886">
    <property type="term" value="C:plasma membrane"/>
    <property type="evidence" value="ECO:0007669"/>
    <property type="project" value="UniProtKB-SubCell"/>
</dbReference>
<dbReference type="KEGG" id="vil:CFK37_06155"/>
<proteinExistence type="inferred from homology"/>
<dbReference type="InterPro" id="IPR047196">
    <property type="entry name" value="YidC_ALB_C"/>
</dbReference>
<feature type="transmembrane region" description="Helical" evidence="12">
    <location>
        <begin position="128"/>
        <end position="150"/>
    </location>
</feature>
<dbReference type="PRINTS" id="PR01900">
    <property type="entry name" value="YIDCPROTEIN"/>
</dbReference>
<dbReference type="NCBIfam" id="TIGR03592">
    <property type="entry name" value="yidC_oxa1_cterm"/>
    <property type="match status" value="1"/>
</dbReference>
<dbReference type="Pfam" id="PF02096">
    <property type="entry name" value="60KD_IMP"/>
    <property type="match status" value="1"/>
</dbReference>
<keyword evidence="10 12" id="KW-0143">Chaperone</keyword>
<keyword evidence="5 12" id="KW-0732">Signal</keyword>
<dbReference type="EMBL" id="CP022315">
    <property type="protein sequence ID" value="ASK61766.1"/>
    <property type="molecule type" value="Genomic_DNA"/>
</dbReference>
<evidence type="ECO:0000313" key="14">
    <source>
        <dbReference type="EMBL" id="ASK61766.1"/>
    </source>
</evidence>
<evidence type="ECO:0000256" key="10">
    <source>
        <dbReference type="ARBA" id="ARBA00023186"/>
    </source>
</evidence>
<dbReference type="CDD" id="cd20070">
    <property type="entry name" value="5TM_YidC_Alb3"/>
    <property type="match status" value="1"/>
</dbReference>
<evidence type="ECO:0000313" key="15">
    <source>
        <dbReference type="Proteomes" id="UP000198312"/>
    </source>
</evidence>
<dbReference type="PANTHER" id="PTHR12428">
    <property type="entry name" value="OXA1"/>
    <property type="match status" value="1"/>
</dbReference>
<comment type="function">
    <text evidence="12">Required for the insertion and/or proper folding and/or complex formation of integral membrane proteins into the membrane. Involved in integration of membrane proteins that insert both dependently and independently of the Sec translocase complex, as well as at least some lipoproteins.</text>
</comment>
<evidence type="ECO:0000256" key="7">
    <source>
        <dbReference type="ARBA" id="ARBA00022989"/>
    </source>
</evidence>
<feature type="transmembrane region" description="Helical" evidence="12">
    <location>
        <begin position="201"/>
        <end position="218"/>
    </location>
</feature>
<accession>A0A220U1G0</accession>
<evidence type="ECO:0000256" key="2">
    <source>
        <dbReference type="ARBA" id="ARBA00022448"/>
    </source>
</evidence>
<dbReference type="OrthoDB" id="9780552at2"/>
<evidence type="ECO:0000256" key="11">
    <source>
        <dbReference type="ARBA" id="ARBA00023288"/>
    </source>
</evidence>
<keyword evidence="4 12" id="KW-0812">Transmembrane</keyword>
<evidence type="ECO:0000256" key="5">
    <source>
        <dbReference type="ARBA" id="ARBA00022729"/>
    </source>
</evidence>
<keyword evidence="2 12" id="KW-0813">Transport</keyword>
<organism evidence="14 15">
    <name type="scientific">Virgibacillus phasianinus</name>
    <dbReference type="NCBI Taxonomy" id="2017483"/>
    <lineage>
        <taxon>Bacteria</taxon>
        <taxon>Bacillati</taxon>
        <taxon>Bacillota</taxon>
        <taxon>Bacilli</taxon>
        <taxon>Bacillales</taxon>
        <taxon>Bacillaceae</taxon>
        <taxon>Virgibacillus</taxon>
    </lineage>
</organism>
<evidence type="ECO:0000256" key="9">
    <source>
        <dbReference type="ARBA" id="ARBA00023139"/>
    </source>
</evidence>
<name>A0A220U1G0_9BACI</name>
<evidence type="ECO:0000256" key="3">
    <source>
        <dbReference type="ARBA" id="ARBA00022475"/>
    </source>
</evidence>